<dbReference type="InterPro" id="IPR050182">
    <property type="entry name" value="Cytochrome_P450_fam2"/>
</dbReference>
<keyword evidence="7" id="KW-0256">Endoplasmic reticulum</keyword>
<evidence type="ECO:0000256" key="6">
    <source>
        <dbReference type="ARBA" id="ARBA00022723"/>
    </source>
</evidence>
<evidence type="ECO:0000256" key="12">
    <source>
        <dbReference type="ARBA" id="ARBA00023136"/>
    </source>
</evidence>
<evidence type="ECO:0000313" key="15">
    <source>
        <dbReference type="EMBL" id="KHJ91667.1"/>
    </source>
</evidence>
<name>A0A0B1T7C3_OESDE</name>
<dbReference type="GO" id="GO:0006805">
    <property type="term" value="P:xenobiotic metabolic process"/>
    <property type="evidence" value="ECO:0007669"/>
    <property type="project" value="TreeGrafter"/>
</dbReference>
<dbReference type="GO" id="GO:0020037">
    <property type="term" value="F:heme binding"/>
    <property type="evidence" value="ECO:0007669"/>
    <property type="project" value="InterPro"/>
</dbReference>
<dbReference type="PRINTS" id="PR00463">
    <property type="entry name" value="EP450I"/>
</dbReference>
<keyword evidence="16" id="KW-1185">Reference proteome</keyword>
<evidence type="ECO:0000256" key="5">
    <source>
        <dbReference type="ARBA" id="ARBA00022617"/>
    </source>
</evidence>
<dbReference type="OrthoDB" id="1055148at2759"/>
<keyword evidence="8" id="KW-0492">Microsome</keyword>
<keyword evidence="11 14" id="KW-0503">Monooxygenase</keyword>
<dbReference type="AlphaFoldDB" id="A0A0B1T7C3"/>
<dbReference type="Pfam" id="PF00067">
    <property type="entry name" value="p450"/>
    <property type="match status" value="2"/>
</dbReference>
<feature type="binding site" description="axial binding residue" evidence="13">
    <location>
        <position position="440"/>
    </location>
    <ligand>
        <name>heme</name>
        <dbReference type="ChEBI" id="CHEBI:30413"/>
    </ligand>
    <ligandPart>
        <name>Fe</name>
        <dbReference type="ChEBI" id="CHEBI:18248"/>
    </ligandPart>
</feature>
<keyword evidence="6 13" id="KW-0479">Metal-binding</keyword>
<evidence type="ECO:0000256" key="9">
    <source>
        <dbReference type="ARBA" id="ARBA00023002"/>
    </source>
</evidence>
<reference evidence="15 16" key="1">
    <citation type="submission" date="2014-03" db="EMBL/GenBank/DDBJ databases">
        <title>Draft genome of the hookworm Oesophagostomum dentatum.</title>
        <authorList>
            <person name="Mitreva M."/>
        </authorList>
    </citation>
    <scope>NUCLEOTIDE SEQUENCE [LARGE SCALE GENOMIC DNA]</scope>
    <source>
        <strain evidence="15 16">OD-Hann</strain>
    </source>
</reference>
<dbReference type="GO" id="GO:0005789">
    <property type="term" value="C:endoplasmic reticulum membrane"/>
    <property type="evidence" value="ECO:0007669"/>
    <property type="project" value="UniProtKB-SubCell"/>
</dbReference>
<gene>
    <name evidence="15" type="ORF">OESDEN_08463</name>
</gene>
<dbReference type="GO" id="GO:0008395">
    <property type="term" value="F:steroid hydroxylase activity"/>
    <property type="evidence" value="ECO:0007669"/>
    <property type="project" value="TreeGrafter"/>
</dbReference>
<dbReference type="PROSITE" id="PS00086">
    <property type="entry name" value="CYTOCHROME_P450"/>
    <property type="match status" value="1"/>
</dbReference>
<dbReference type="InterPro" id="IPR017972">
    <property type="entry name" value="Cyt_P450_CS"/>
</dbReference>
<keyword evidence="9 14" id="KW-0560">Oxidoreductase</keyword>
<dbReference type="InterPro" id="IPR036396">
    <property type="entry name" value="Cyt_P450_sf"/>
</dbReference>
<evidence type="ECO:0000256" key="8">
    <source>
        <dbReference type="ARBA" id="ARBA00022848"/>
    </source>
</evidence>
<evidence type="ECO:0000256" key="11">
    <source>
        <dbReference type="ARBA" id="ARBA00023033"/>
    </source>
</evidence>
<evidence type="ECO:0000256" key="1">
    <source>
        <dbReference type="ARBA" id="ARBA00001971"/>
    </source>
</evidence>
<accession>A0A0B1T7C3</accession>
<evidence type="ECO:0000256" key="7">
    <source>
        <dbReference type="ARBA" id="ARBA00022824"/>
    </source>
</evidence>
<proteinExistence type="inferred from homology"/>
<sequence>MTIDMSNPAKTFSLWHALYGPIYTVWLPHPMIVMASHEVLKEALIRQGPAFAGRPSGYIWSMFTKNTVHGDGIILCEGERWEQIREFAHKIFRNFGLGRTQMEEKIVHHINYMIGHIDAKLHGNQSIKLDMEEPISLCVANIIQDFVLGKSHTFGDPQFRKFKGLIDAVLTDIASKSVQMVNAYPVLAYLPIPALRRFKENGFALQRYFLNAIREHKERLEMDGEPRDFMEAYLREMAVQRDNPHFNVFTLALASGDLWTGGMETTVTTLRWGFAYLLYHPSVQKKCYDEIQRVFGDEQPCYARRKQLPYVEATLAELQRVTNVLPWAIPHRTMEDVEIMGFHLPKGTIVLPQYGTVHYDTHFYPEPEKFRPERTMEDVEIMGFHLPKGTIVLPQYGTVHYDTHYYPEPEKFRPERFLDEDGYFKKRPELNPFGMGKRTCLGENLARYELFLLFTTLLQKYEFLPIEGEPLPSLQRSQGMTNVPQKYRCVVALRKPPSAI</sequence>
<keyword evidence="12" id="KW-0472">Membrane</keyword>
<comment type="similarity">
    <text evidence="4 14">Belongs to the cytochrome P450 family.</text>
</comment>
<dbReference type="PANTHER" id="PTHR24300:SF403">
    <property type="entry name" value="CYTOCHROME P450 306A1"/>
    <property type="match status" value="1"/>
</dbReference>
<dbReference type="Proteomes" id="UP000053660">
    <property type="component" value="Unassembled WGS sequence"/>
</dbReference>
<dbReference type="GO" id="GO:0005506">
    <property type="term" value="F:iron ion binding"/>
    <property type="evidence" value="ECO:0007669"/>
    <property type="project" value="InterPro"/>
</dbReference>
<dbReference type="PRINTS" id="PR00385">
    <property type="entry name" value="P450"/>
</dbReference>
<evidence type="ECO:0000256" key="14">
    <source>
        <dbReference type="RuleBase" id="RU000461"/>
    </source>
</evidence>
<keyword evidence="10 13" id="KW-0408">Iron</keyword>
<evidence type="ECO:0000256" key="2">
    <source>
        <dbReference type="ARBA" id="ARBA00004174"/>
    </source>
</evidence>
<evidence type="ECO:0000256" key="4">
    <source>
        <dbReference type="ARBA" id="ARBA00010617"/>
    </source>
</evidence>
<dbReference type="GO" id="GO:0016712">
    <property type="term" value="F:oxidoreductase activity, acting on paired donors, with incorporation or reduction of molecular oxygen, reduced flavin or flavoprotein as one donor, and incorporation of one atom of oxygen"/>
    <property type="evidence" value="ECO:0007669"/>
    <property type="project" value="TreeGrafter"/>
</dbReference>
<evidence type="ECO:0000256" key="10">
    <source>
        <dbReference type="ARBA" id="ARBA00023004"/>
    </source>
</evidence>
<evidence type="ECO:0000256" key="3">
    <source>
        <dbReference type="ARBA" id="ARBA00004406"/>
    </source>
</evidence>
<dbReference type="PANTHER" id="PTHR24300">
    <property type="entry name" value="CYTOCHROME P450 508A4-RELATED"/>
    <property type="match status" value="1"/>
</dbReference>
<dbReference type="Gene3D" id="1.10.630.10">
    <property type="entry name" value="Cytochrome P450"/>
    <property type="match status" value="2"/>
</dbReference>
<organism evidence="15 16">
    <name type="scientific">Oesophagostomum dentatum</name>
    <name type="common">Nodular worm</name>
    <dbReference type="NCBI Taxonomy" id="61180"/>
    <lineage>
        <taxon>Eukaryota</taxon>
        <taxon>Metazoa</taxon>
        <taxon>Ecdysozoa</taxon>
        <taxon>Nematoda</taxon>
        <taxon>Chromadorea</taxon>
        <taxon>Rhabditida</taxon>
        <taxon>Rhabditina</taxon>
        <taxon>Rhabditomorpha</taxon>
        <taxon>Strongyloidea</taxon>
        <taxon>Strongylidae</taxon>
        <taxon>Oesophagostomum</taxon>
    </lineage>
</organism>
<evidence type="ECO:0000256" key="13">
    <source>
        <dbReference type="PIRSR" id="PIRSR602401-1"/>
    </source>
</evidence>
<dbReference type="SUPFAM" id="SSF48264">
    <property type="entry name" value="Cytochrome P450"/>
    <property type="match status" value="2"/>
</dbReference>
<dbReference type="EMBL" id="KN551891">
    <property type="protein sequence ID" value="KHJ91667.1"/>
    <property type="molecule type" value="Genomic_DNA"/>
</dbReference>
<comment type="cofactor">
    <cofactor evidence="1 13">
        <name>heme</name>
        <dbReference type="ChEBI" id="CHEBI:30413"/>
    </cofactor>
</comment>
<comment type="subcellular location">
    <subcellularLocation>
        <location evidence="3">Endoplasmic reticulum membrane</location>
        <topology evidence="3">Peripheral membrane protein</topology>
    </subcellularLocation>
    <subcellularLocation>
        <location evidence="2">Microsome membrane</location>
        <topology evidence="2">Peripheral membrane protein</topology>
    </subcellularLocation>
</comment>
<evidence type="ECO:0000313" key="16">
    <source>
        <dbReference type="Proteomes" id="UP000053660"/>
    </source>
</evidence>
<keyword evidence="5 13" id="KW-0349">Heme</keyword>
<dbReference type="InterPro" id="IPR001128">
    <property type="entry name" value="Cyt_P450"/>
</dbReference>
<dbReference type="InterPro" id="IPR002401">
    <property type="entry name" value="Cyt_P450_E_grp-I"/>
</dbReference>
<protein>
    <submittedName>
        <fullName evidence="15">Unspecific monooxygenase</fullName>
    </submittedName>
</protein>
<dbReference type="FunFam" id="1.10.630.10:FF:000238">
    <property type="entry name" value="Cytochrome P450 2A6"/>
    <property type="match status" value="1"/>
</dbReference>
<dbReference type="GO" id="GO:0006082">
    <property type="term" value="P:organic acid metabolic process"/>
    <property type="evidence" value="ECO:0007669"/>
    <property type="project" value="TreeGrafter"/>
</dbReference>